<dbReference type="OrthoDB" id="596403at2"/>
<reference evidence="3 4" key="1">
    <citation type="submission" date="2019-07" db="EMBL/GenBank/DDBJ databases">
        <title>Genomic Encyclopedia of Type Strains, Phase IV (KMG-IV): sequencing the most valuable type-strain genomes for metagenomic binning, comparative biology and taxonomic classification.</title>
        <authorList>
            <person name="Goeker M."/>
        </authorList>
    </citation>
    <scope>NUCLEOTIDE SEQUENCE [LARGE SCALE GENOMIC DNA]</scope>
    <source>
        <strain evidence="3 4">DSM 18961</strain>
    </source>
</reference>
<protein>
    <submittedName>
        <fullName evidence="3">AsmA-like protein</fullName>
    </submittedName>
</protein>
<dbReference type="PANTHER" id="PTHR30441">
    <property type="entry name" value="DUF748 DOMAIN-CONTAINING PROTEIN"/>
    <property type="match status" value="1"/>
</dbReference>
<keyword evidence="4" id="KW-1185">Reference proteome</keyword>
<dbReference type="AlphaFoldDB" id="A0A5S5DUT2"/>
<keyword evidence="1" id="KW-1133">Transmembrane helix</keyword>
<evidence type="ECO:0000259" key="2">
    <source>
        <dbReference type="Pfam" id="PF05170"/>
    </source>
</evidence>
<dbReference type="EMBL" id="VNIA01000001">
    <property type="protein sequence ID" value="TYP99667.1"/>
    <property type="molecule type" value="Genomic_DNA"/>
</dbReference>
<dbReference type="GO" id="GO:0090313">
    <property type="term" value="P:regulation of protein targeting to membrane"/>
    <property type="evidence" value="ECO:0007669"/>
    <property type="project" value="TreeGrafter"/>
</dbReference>
<dbReference type="Pfam" id="PF05170">
    <property type="entry name" value="AsmA"/>
    <property type="match status" value="1"/>
</dbReference>
<dbReference type="RefSeq" id="WP_148868377.1">
    <property type="nucleotide sequence ID" value="NZ_VNIA01000001.1"/>
</dbReference>
<feature type="domain" description="AsmA" evidence="2">
    <location>
        <begin position="1"/>
        <end position="656"/>
    </location>
</feature>
<dbReference type="PANTHER" id="PTHR30441:SF8">
    <property type="entry name" value="DUF748 DOMAIN-CONTAINING PROTEIN"/>
    <property type="match status" value="1"/>
</dbReference>
<keyword evidence="1" id="KW-0472">Membrane</keyword>
<keyword evidence="1" id="KW-0812">Transmembrane</keyword>
<name>A0A5S5DUT2_9FLAO</name>
<comment type="caution">
    <text evidence="3">The sequence shown here is derived from an EMBL/GenBank/DDBJ whole genome shotgun (WGS) entry which is preliminary data.</text>
</comment>
<dbReference type="Proteomes" id="UP000323136">
    <property type="component" value="Unassembled WGS sequence"/>
</dbReference>
<evidence type="ECO:0000256" key="1">
    <source>
        <dbReference type="SAM" id="Phobius"/>
    </source>
</evidence>
<accession>A0A5S5DUT2</accession>
<gene>
    <name evidence="3" type="ORF">C7447_101271</name>
</gene>
<dbReference type="InterPro" id="IPR052894">
    <property type="entry name" value="AsmA-related"/>
</dbReference>
<feature type="transmembrane region" description="Helical" evidence="1">
    <location>
        <begin position="7"/>
        <end position="26"/>
    </location>
</feature>
<evidence type="ECO:0000313" key="3">
    <source>
        <dbReference type="EMBL" id="TYP99667.1"/>
    </source>
</evidence>
<sequence length="862" mass="95018">MKKVIKIVAGILIVFILALALIPYLFQDKLVALIKETINNNVNAKVEFADADLSLLRSFPKASVNLSDVSVINFKPFEGDTLFYSQNVNLNLKLTEIFKNTGDQLNINSFTIDNALVNVLIDEKGNTNYDIAKEDSNNKETEETDTNEPSTFKLSVNSYKIENATIKYTDKKGKMELVLSDFNHSGSGDFSQQNVELDTKTATSISFKMDKSSYIKNQKLDLSAVLAMDLANSKFSFLKNEAHINQLPLIFNGFVKLNENNQEVDIDFKTPSSDFRNFLALIPEQYAKNIADVKTTGDFSITGKVNGIVDDKHIPKIDVNISSNNASFKYPSLPKSVQNIHINTNIKNTTGFIENTFVDVANLSFKIDDNVFSGKAKIQNLTSNPLVNASIKGKLNLAHINEVYPIDLKNELSGTINADLSSSFDMEAIQKNIYQRINNQGKLSINEFVYASEDVVNPIHIKNAEVDFQPSKITLTNFDAKTGTTDLKATGTITGLLGFLLSDKNLQGNFNLNSSSFKVSDFMTSDTGENEKKEVSDSKDQPKEKLKIPAFLDCVVNASAKEVYYDNLKLENVTGILILKDEKATLKNVNGNMFGGNIALNGTVNTQKEKPIFDMNLGIKSFDISQSFAKLEIFKMLSPVANVLKGELNTNIDLSGDLKDDFTPNLASISGKALAEVLASNIDPKNSKALSLLDDKLSFIDLKKLNLKDLKTNLSFDDGKVSVKPFNIKYNDIDITVEGSHSLDQLMNYNATFNVPAKYLGSDVKNLLGKLNDNEQNVSVPVTANLSGNFTSPTVKTDLSSAVSNLTSELVKKQKTKLIDKAVGNILGSKKDSTATNKEDKTVEKVKDVLGGLFGKKKKKKE</sequence>
<organism evidence="3 4">
    <name type="scientific">Tenacibaculum adriaticum</name>
    <dbReference type="NCBI Taxonomy" id="413713"/>
    <lineage>
        <taxon>Bacteria</taxon>
        <taxon>Pseudomonadati</taxon>
        <taxon>Bacteroidota</taxon>
        <taxon>Flavobacteriia</taxon>
        <taxon>Flavobacteriales</taxon>
        <taxon>Flavobacteriaceae</taxon>
        <taxon>Tenacibaculum</taxon>
    </lineage>
</organism>
<proteinExistence type="predicted"/>
<dbReference type="InterPro" id="IPR007844">
    <property type="entry name" value="AsmA"/>
</dbReference>
<evidence type="ECO:0000313" key="4">
    <source>
        <dbReference type="Proteomes" id="UP000323136"/>
    </source>
</evidence>
<dbReference type="GO" id="GO:0005886">
    <property type="term" value="C:plasma membrane"/>
    <property type="evidence" value="ECO:0007669"/>
    <property type="project" value="TreeGrafter"/>
</dbReference>